<accession>A0A0D1LIM6</accession>
<keyword evidence="3" id="KW-1185">Reference proteome</keyword>
<dbReference type="OrthoDB" id="4641899at2"/>
<dbReference type="EMBL" id="JXST01000003">
    <property type="protein sequence ID" value="KIU18332.1"/>
    <property type="molecule type" value="Genomic_DNA"/>
</dbReference>
<evidence type="ECO:0000313" key="3">
    <source>
        <dbReference type="Proteomes" id="UP000032221"/>
    </source>
</evidence>
<keyword evidence="1" id="KW-0472">Membrane</keyword>
<dbReference type="Proteomes" id="UP000032221">
    <property type="component" value="Unassembled WGS sequence"/>
</dbReference>
<dbReference type="RefSeq" id="WP_043984402.1">
    <property type="nucleotide sequence ID" value="NZ_JXST01000003.1"/>
</dbReference>
<dbReference type="STRING" id="280871.TL10_02485"/>
<sequence>MNWANPEVLDKLGTASLAVFVCGLFIVALVRGWIVLGRDHRQDLAYRDNENALLRKENDKLLDSNNVLTRAVLEKNVTDDTTNRLLVAFRQAAEAGR</sequence>
<dbReference type="AlphaFoldDB" id="A0A0D1LIM6"/>
<feature type="transmembrane region" description="Helical" evidence="1">
    <location>
        <begin position="12"/>
        <end position="34"/>
    </location>
</feature>
<name>A0A0D1LIM6_9MYCO</name>
<reference evidence="2 3" key="1">
    <citation type="submission" date="2015-01" db="EMBL/GenBank/DDBJ databases">
        <title>Genome sequence of Mycobacterium llatzerense and Mycobacterium immunogenum recovered from brain abscess.</title>
        <authorList>
            <person name="Greninger A.L."/>
            <person name="Langelier C."/>
            <person name="Cunningham G."/>
            <person name="Chiu C.Y."/>
            <person name="Miller S."/>
        </authorList>
    </citation>
    <scope>NUCLEOTIDE SEQUENCE [LARGE SCALE GENOMIC DNA]</scope>
    <source>
        <strain evidence="2 3">CLUC14</strain>
    </source>
</reference>
<gene>
    <name evidence="2" type="ORF">TL10_02485</name>
</gene>
<organism evidence="2 3">
    <name type="scientific">Mycolicibacterium llatzerense</name>
    <dbReference type="NCBI Taxonomy" id="280871"/>
    <lineage>
        <taxon>Bacteria</taxon>
        <taxon>Bacillati</taxon>
        <taxon>Actinomycetota</taxon>
        <taxon>Actinomycetes</taxon>
        <taxon>Mycobacteriales</taxon>
        <taxon>Mycobacteriaceae</taxon>
        <taxon>Mycolicibacterium</taxon>
    </lineage>
</organism>
<dbReference type="PATRIC" id="fig|280871.6.peg.506"/>
<comment type="caution">
    <text evidence="2">The sequence shown here is derived from an EMBL/GenBank/DDBJ whole genome shotgun (WGS) entry which is preliminary data.</text>
</comment>
<evidence type="ECO:0000256" key="1">
    <source>
        <dbReference type="SAM" id="Phobius"/>
    </source>
</evidence>
<protein>
    <submittedName>
        <fullName evidence="2">Uncharacterized protein</fullName>
    </submittedName>
</protein>
<keyword evidence="1" id="KW-0812">Transmembrane</keyword>
<proteinExistence type="predicted"/>
<evidence type="ECO:0000313" key="2">
    <source>
        <dbReference type="EMBL" id="KIU18332.1"/>
    </source>
</evidence>
<keyword evidence="1" id="KW-1133">Transmembrane helix</keyword>